<dbReference type="Gene3D" id="3.40.50.12780">
    <property type="entry name" value="N-terminal domain of ligase-like"/>
    <property type="match status" value="1"/>
</dbReference>
<dbReference type="Gene3D" id="1.10.1200.10">
    <property type="entry name" value="ACP-like"/>
    <property type="match status" value="1"/>
</dbReference>
<dbReference type="InterPro" id="IPR042099">
    <property type="entry name" value="ANL_N_sf"/>
</dbReference>
<dbReference type="PANTHER" id="PTHR45527:SF1">
    <property type="entry name" value="FATTY ACID SYNTHASE"/>
    <property type="match status" value="1"/>
</dbReference>
<dbReference type="SUPFAM" id="SSF52777">
    <property type="entry name" value="CoA-dependent acyltransferases"/>
    <property type="match status" value="5"/>
</dbReference>
<evidence type="ECO:0000256" key="1">
    <source>
        <dbReference type="ARBA" id="ARBA00022450"/>
    </source>
</evidence>
<gene>
    <name evidence="4" type="ORF">KXQ929_LOCUS23061</name>
</gene>
<dbReference type="Proteomes" id="UP000663868">
    <property type="component" value="Unassembled WGS sequence"/>
</dbReference>
<dbReference type="GO" id="GO:0043041">
    <property type="term" value="P:amino acid activation for nonribosomal peptide biosynthetic process"/>
    <property type="evidence" value="ECO:0007669"/>
    <property type="project" value="TreeGrafter"/>
</dbReference>
<dbReference type="PROSITE" id="PS50075">
    <property type="entry name" value="CARRIER"/>
    <property type="match status" value="1"/>
</dbReference>
<dbReference type="GO" id="GO:0044550">
    <property type="term" value="P:secondary metabolite biosynthetic process"/>
    <property type="evidence" value="ECO:0007669"/>
    <property type="project" value="TreeGrafter"/>
</dbReference>
<organism evidence="4 5">
    <name type="scientific">Adineta steineri</name>
    <dbReference type="NCBI Taxonomy" id="433720"/>
    <lineage>
        <taxon>Eukaryota</taxon>
        <taxon>Metazoa</taxon>
        <taxon>Spiralia</taxon>
        <taxon>Gnathifera</taxon>
        <taxon>Rotifera</taxon>
        <taxon>Eurotatoria</taxon>
        <taxon>Bdelloidea</taxon>
        <taxon>Adinetida</taxon>
        <taxon>Adinetidae</taxon>
        <taxon>Adineta</taxon>
    </lineage>
</organism>
<keyword evidence="1" id="KW-0596">Phosphopantetheine</keyword>
<dbReference type="GO" id="GO:0031177">
    <property type="term" value="F:phosphopantetheine binding"/>
    <property type="evidence" value="ECO:0007669"/>
    <property type="project" value="TreeGrafter"/>
</dbReference>
<dbReference type="InterPro" id="IPR020845">
    <property type="entry name" value="AMP-binding_CS"/>
</dbReference>
<dbReference type="InterPro" id="IPR023213">
    <property type="entry name" value="CAT-like_dom_sf"/>
</dbReference>
<comment type="caution">
    <text evidence="4">The sequence shown here is derived from an EMBL/GenBank/DDBJ whole genome shotgun (WGS) entry which is preliminary data.</text>
</comment>
<dbReference type="InterPro" id="IPR010071">
    <property type="entry name" value="AA_adenyl_dom"/>
</dbReference>
<dbReference type="SUPFAM" id="SSF56801">
    <property type="entry name" value="Acetyl-CoA synthetase-like"/>
    <property type="match status" value="1"/>
</dbReference>
<dbReference type="CDD" id="cd05930">
    <property type="entry name" value="A_NRPS"/>
    <property type="match status" value="1"/>
</dbReference>
<dbReference type="InterPro" id="IPR000873">
    <property type="entry name" value="AMP-dep_synth/lig_dom"/>
</dbReference>
<dbReference type="Pfam" id="PF00550">
    <property type="entry name" value="PP-binding"/>
    <property type="match status" value="1"/>
</dbReference>
<dbReference type="Gene3D" id="3.30.559.10">
    <property type="entry name" value="Chloramphenicol acetyltransferase-like domain"/>
    <property type="match status" value="2"/>
</dbReference>
<evidence type="ECO:0000259" key="3">
    <source>
        <dbReference type="PROSITE" id="PS50075"/>
    </source>
</evidence>
<dbReference type="Pfam" id="PF00501">
    <property type="entry name" value="AMP-binding"/>
    <property type="match status" value="1"/>
</dbReference>
<dbReference type="Gene3D" id="3.30.300.30">
    <property type="match status" value="1"/>
</dbReference>
<sequence length="1920" mass="220734">MFSRTKVAATATKGSTVQKEQRLTISGRTEAIASFGQQRIWFHEQLYFHASDLSVYNIVLPLIIKQGSLSIERLRSALRSVIEQHTVLRTAVRFNSETNQIEQYIQPVADDIYLFQHSRGMSTAEQLDDLLTDESIRKHFDVENGRVVKCHLVERGDESHGHLLHENDLIVFTIHHIAFDLTSSKSFIKAFERACWIDAHQQSTLLVPQYIDFAQYEQAMLADTNSNSKMNKARRFWSDLMHSYDWNRRQSLASNEIKHDQTRSGRGYSTVFVFDQPVVDAMIMFASSNNITMFALSFASFYAFLFKLLNNEDDLCVAGTVANRFSQETKEMIGMFVNILPYRIQVEPNKSFNHFVRKVQQLSTDILEHASLSYQEIIALHNKQKHQRLPSTFFQYDSLISSMTQKTTMEITVGKDSVIGAYYDRDRTRGNGLAIFDMSVTIAHEHHARTTECVIDCAVEIFQSQAIVNELAARFQHMLTQLFCSSMIDEPMYKLSVVLSNDVNLVHQFDNTLIASFDSCTCTIQECSTIENQISMTDASMFWLDTLYDYHLDQSLSLPYDRYRLINEHRTDHTTSVSFDFGQDLSHHFLLYALSNNIKYEHLALATYFIFLFKLTNGEQDLCISMNIDNRYKHELKSIIGLFENIIPLRCQLDPHWSVHQLLEHVEKTTTKSLKYSYFPLQRILNQHPNVSNPAFLDTSFEFVSSMTTIDNKLIMIGESQLSSIPSTMNINDNEIRNKYDFSLLIQHNLNINQLSCTINASLDLFNVETIDKISQRFHSMLKQLFLSVDNQMNKSIYEISLTLPNERLLMQSMNNTQVSFPSSATCIHYDFAYQVMKHPQKLAVELDEQSLTYAELLYYAQILSIHLINKYVVVSGEIICQCVERSLPMVIGIMAIEMAGGVYCPLSSRDPQHRLQTLTKQTQSRLVLVHHLTKTKFDHNIVTLDIDSILNINYINKKGLSRVKVTGREIAYIIFTSGSTGTPKAVQVRHKNFIDCMHSLAYINSFNKDDTVVQMTRCSFDIHVQEILGILLAGGTLIMLHPGGTIDFDYLSEVLKNKQITYLHTVPSLLHSFFTSVEQSNNQNVLKHLRSLCSSGEPFSVPLIDLIVKIDMTNCIVWNLYGPAEATIDCTVYNVNVKNDTQNISIGTPLCNYRCIIMNQYLQSSVTNQEGELFVGGVGVFAGYFGRDDLTANALIEIDGQLFYRTGDLVRMDNNGLLHYQGRRDHQIKLHGQRIELGEIERCLLNITSISACVVMKWNDDYLVAYVQSSHINEEQLREHCQSHLPQHMIPSIFVILDKLPLNQNGKVDRKQLPSPDFSLSTLLSSEKSDTPLNQFEERIHTIWCQVLHSNENQISRTTSFFSVGGHSLLFIELYHHYQSVFNFDAHTLSIAPLLQQPTIFQHSQLLQTVIINNMKPTQWHTLHINEGIASFAQERIFLDEQVRFSSDIAIYNELFTLQVVQGSLSLDRLSQALRYVLNKHKILRTSLIFSNDDGVLKQCITDIHRTFTITMNQTFENENELQDIIYQTTINPNLFDLSTGDVFHAEILKHQIALDGNENNSNESIMNCDVLLIAFHHAASDRASSSIFFNDLCLAYNTNAVSIEGDESLQYIDYSIHEHLIDMTTSREFWYLQLEEYNWESRLLLPVDRHRMSNDHRSSSASITQISFDNDISQSFLDYASIHHVTPFQLGLTILYAFLFKLTHGENDLCISCLNANRYKTELQNIMGMFVSTLPYRIQLDPHWSFDDLVEYVRENCLSILEHSHYPLQHILANVHTDQSNISFLEAIYDFITISSHSDELSLVDSSLKQVSFEQSFEVAKFDFMLTFIYNPILENNRLAFRFTCSHDLFDEITVTQIGRRLEYCFQQLFSTNENMDRMNTCFASVSKFDLILPEETQEMEDAIFCRQSHIMNEGMFS</sequence>
<accession>A0A819HSC2</accession>
<dbReference type="InterPro" id="IPR025110">
    <property type="entry name" value="AMP-bd_C"/>
</dbReference>
<dbReference type="GO" id="GO:0003824">
    <property type="term" value="F:catalytic activity"/>
    <property type="evidence" value="ECO:0007669"/>
    <property type="project" value="InterPro"/>
</dbReference>
<dbReference type="SUPFAM" id="SSF47336">
    <property type="entry name" value="ACP-like"/>
    <property type="match status" value="1"/>
</dbReference>
<feature type="domain" description="Carrier" evidence="3">
    <location>
        <begin position="1332"/>
        <end position="1412"/>
    </location>
</feature>
<name>A0A819HSC2_9BILA</name>
<evidence type="ECO:0000256" key="2">
    <source>
        <dbReference type="ARBA" id="ARBA00022553"/>
    </source>
</evidence>
<reference evidence="4" key="1">
    <citation type="submission" date="2021-02" db="EMBL/GenBank/DDBJ databases">
        <authorList>
            <person name="Nowell W R."/>
        </authorList>
    </citation>
    <scope>NUCLEOTIDE SEQUENCE</scope>
</reference>
<dbReference type="InterPro" id="IPR036736">
    <property type="entry name" value="ACP-like_sf"/>
</dbReference>
<dbReference type="PANTHER" id="PTHR45527">
    <property type="entry name" value="NONRIBOSOMAL PEPTIDE SYNTHETASE"/>
    <property type="match status" value="1"/>
</dbReference>
<evidence type="ECO:0000313" key="4">
    <source>
        <dbReference type="EMBL" id="CAF3905627.1"/>
    </source>
</evidence>
<dbReference type="NCBIfam" id="TIGR01733">
    <property type="entry name" value="AA-adenyl-dom"/>
    <property type="match status" value="1"/>
</dbReference>
<keyword evidence="2" id="KW-0597">Phosphoprotein</keyword>
<dbReference type="GO" id="GO:0005737">
    <property type="term" value="C:cytoplasm"/>
    <property type="evidence" value="ECO:0007669"/>
    <property type="project" value="TreeGrafter"/>
</dbReference>
<protein>
    <recommendedName>
        <fullName evidence="3">Carrier domain-containing protein</fullName>
    </recommendedName>
</protein>
<dbReference type="Pfam" id="PF00668">
    <property type="entry name" value="Condensation"/>
    <property type="match status" value="3"/>
</dbReference>
<proteinExistence type="predicted"/>
<dbReference type="EMBL" id="CAJOBB010001804">
    <property type="protein sequence ID" value="CAF3905627.1"/>
    <property type="molecule type" value="Genomic_DNA"/>
</dbReference>
<evidence type="ECO:0000313" key="5">
    <source>
        <dbReference type="Proteomes" id="UP000663868"/>
    </source>
</evidence>
<dbReference type="InterPro" id="IPR001242">
    <property type="entry name" value="Condensation_dom"/>
</dbReference>
<dbReference type="PROSITE" id="PS00455">
    <property type="entry name" value="AMP_BINDING"/>
    <property type="match status" value="1"/>
</dbReference>
<dbReference type="InterPro" id="IPR009081">
    <property type="entry name" value="PP-bd_ACP"/>
</dbReference>
<dbReference type="InterPro" id="IPR045851">
    <property type="entry name" value="AMP-bd_C_sf"/>
</dbReference>
<dbReference type="Pfam" id="PF13193">
    <property type="entry name" value="AMP-binding_C"/>
    <property type="match status" value="1"/>
</dbReference>
<dbReference type="Gene3D" id="3.30.559.30">
    <property type="entry name" value="Nonribosomal peptide synthetase, condensation domain"/>
    <property type="match status" value="3"/>
</dbReference>